<feature type="compositionally biased region" description="Basic and acidic residues" evidence="6">
    <location>
        <begin position="1"/>
        <end position="10"/>
    </location>
</feature>
<evidence type="ECO:0000256" key="2">
    <source>
        <dbReference type="ARBA" id="ARBA00004210"/>
    </source>
</evidence>
<proteinExistence type="inferred from homology"/>
<dbReference type="OrthoDB" id="5857654at2759"/>
<dbReference type="Proteomes" id="UP000494206">
    <property type="component" value="Unassembled WGS sequence"/>
</dbReference>
<name>A0A8S1E391_9PELO</name>
<protein>
    <submittedName>
        <fullName evidence="7">Uncharacterized protein</fullName>
    </submittedName>
</protein>
<gene>
    <name evidence="7" type="ORF">CBOVIS_LOCUS1397</name>
</gene>
<comment type="caution">
    <text evidence="7">The sequence shown here is derived from an EMBL/GenBank/DDBJ whole genome shotgun (WGS) entry which is preliminary data.</text>
</comment>
<evidence type="ECO:0000313" key="7">
    <source>
        <dbReference type="EMBL" id="CAB3398070.1"/>
    </source>
</evidence>
<evidence type="ECO:0000256" key="5">
    <source>
        <dbReference type="ARBA" id="ARBA00023242"/>
    </source>
</evidence>
<evidence type="ECO:0000256" key="1">
    <source>
        <dbReference type="ARBA" id="ARBA00004123"/>
    </source>
</evidence>
<evidence type="ECO:0000256" key="6">
    <source>
        <dbReference type="SAM" id="MobiDB-lite"/>
    </source>
</evidence>
<evidence type="ECO:0000313" key="8">
    <source>
        <dbReference type="Proteomes" id="UP000494206"/>
    </source>
</evidence>
<dbReference type="InterPro" id="IPR029428">
    <property type="entry name" value="MCRIP"/>
</dbReference>
<dbReference type="GO" id="GO:0010494">
    <property type="term" value="C:cytoplasmic stress granule"/>
    <property type="evidence" value="ECO:0007669"/>
    <property type="project" value="UniProtKB-SubCell"/>
</dbReference>
<keyword evidence="5" id="KW-0539">Nucleus</keyword>
<sequence>MNKKQTKEPTVKAPECAMTPPSTPSSPTDENESIEFLYNSWQKFATTETGEPDHSIVVYRPEKDIANDFVPFDIDRFLAERLLKELDIDPKLALF</sequence>
<organism evidence="7 8">
    <name type="scientific">Caenorhabditis bovis</name>
    <dbReference type="NCBI Taxonomy" id="2654633"/>
    <lineage>
        <taxon>Eukaryota</taxon>
        <taxon>Metazoa</taxon>
        <taxon>Ecdysozoa</taxon>
        <taxon>Nematoda</taxon>
        <taxon>Chromadorea</taxon>
        <taxon>Rhabditida</taxon>
        <taxon>Rhabditina</taxon>
        <taxon>Rhabditomorpha</taxon>
        <taxon>Rhabditoidea</taxon>
        <taxon>Rhabditidae</taxon>
        <taxon>Peloderinae</taxon>
        <taxon>Caenorhabditis</taxon>
    </lineage>
</organism>
<dbReference type="AlphaFoldDB" id="A0A8S1E391"/>
<dbReference type="EMBL" id="CADEPM010000001">
    <property type="protein sequence ID" value="CAB3398070.1"/>
    <property type="molecule type" value="Genomic_DNA"/>
</dbReference>
<dbReference type="GO" id="GO:0005634">
    <property type="term" value="C:nucleus"/>
    <property type="evidence" value="ECO:0007669"/>
    <property type="project" value="UniProtKB-SubCell"/>
</dbReference>
<evidence type="ECO:0000256" key="3">
    <source>
        <dbReference type="ARBA" id="ARBA00010821"/>
    </source>
</evidence>
<accession>A0A8S1E391</accession>
<evidence type="ECO:0000256" key="4">
    <source>
        <dbReference type="ARBA" id="ARBA00022490"/>
    </source>
</evidence>
<feature type="region of interest" description="Disordered" evidence="6">
    <location>
        <begin position="1"/>
        <end position="31"/>
    </location>
</feature>
<comment type="similarity">
    <text evidence="3">Belongs to the MCRIP family.</text>
</comment>
<keyword evidence="4" id="KW-0963">Cytoplasm</keyword>
<keyword evidence="8" id="KW-1185">Reference proteome</keyword>
<reference evidence="7 8" key="1">
    <citation type="submission" date="2020-04" db="EMBL/GenBank/DDBJ databases">
        <authorList>
            <person name="Laetsch R D."/>
            <person name="Stevens L."/>
            <person name="Kumar S."/>
            <person name="Blaxter L. M."/>
        </authorList>
    </citation>
    <scope>NUCLEOTIDE SEQUENCE [LARGE SCALE GENOMIC DNA]</scope>
</reference>
<comment type="subcellular location">
    <subcellularLocation>
        <location evidence="2">Cytoplasm</location>
        <location evidence="2">Stress granule</location>
    </subcellularLocation>
    <subcellularLocation>
        <location evidence="1">Nucleus</location>
    </subcellularLocation>
</comment>
<dbReference type="Pfam" id="PF14799">
    <property type="entry name" value="FAM195"/>
    <property type="match status" value="1"/>
</dbReference>